<evidence type="ECO:0000313" key="2">
    <source>
        <dbReference type="Proteomes" id="UP000887574"/>
    </source>
</evidence>
<dbReference type="AlphaFoldDB" id="A0A915ET94"/>
<dbReference type="Proteomes" id="UP000887574">
    <property type="component" value="Unplaced"/>
</dbReference>
<evidence type="ECO:0000256" key="1">
    <source>
        <dbReference type="SAM" id="MobiDB-lite"/>
    </source>
</evidence>
<evidence type="ECO:0000313" key="3">
    <source>
        <dbReference type="WBParaSite" id="jg927"/>
    </source>
</evidence>
<name>A0A915ET94_9BILA</name>
<accession>A0A915ET94</accession>
<dbReference type="WBParaSite" id="jg927">
    <property type="protein sequence ID" value="jg927"/>
    <property type="gene ID" value="jg927"/>
</dbReference>
<feature type="region of interest" description="Disordered" evidence="1">
    <location>
        <begin position="1"/>
        <end position="22"/>
    </location>
</feature>
<sequence length="115" mass="13052">MSNVSSGEASKRENPAKKQKIHNEFDRLMTAVENKKELQPFALEINDLLEEVKKAGGQKSLLLCKADFRAVISEWEGNFMDMIDANPEVAEQDIRNVVDQWDDNLVNIQTEASMI</sequence>
<keyword evidence="2" id="KW-1185">Reference proteome</keyword>
<organism evidence="2 3">
    <name type="scientific">Ditylenchus dipsaci</name>
    <dbReference type="NCBI Taxonomy" id="166011"/>
    <lineage>
        <taxon>Eukaryota</taxon>
        <taxon>Metazoa</taxon>
        <taxon>Ecdysozoa</taxon>
        <taxon>Nematoda</taxon>
        <taxon>Chromadorea</taxon>
        <taxon>Rhabditida</taxon>
        <taxon>Tylenchina</taxon>
        <taxon>Tylenchomorpha</taxon>
        <taxon>Sphaerularioidea</taxon>
        <taxon>Anguinidae</taxon>
        <taxon>Anguininae</taxon>
        <taxon>Ditylenchus</taxon>
    </lineage>
</organism>
<reference evidence="3" key="1">
    <citation type="submission" date="2022-11" db="UniProtKB">
        <authorList>
            <consortium name="WormBaseParasite"/>
        </authorList>
    </citation>
    <scope>IDENTIFICATION</scope>
</reference>
<feature type="compositionally biased region" description="Basic and acidic residues" evidence="1">
    <location>
        <begin position="9"/>
        <end position="22"/>
    </location>
</feature>
<protein>
    <submittedName>
        <fullName evidence="3">Uncharacterized protein</fullName>
    </submittedName>
</protein>
<proteinExistence type="predicted"/>